<keyword evidence="2 11" id="KW-0963">Cytoplasm</keyword>
<comment type="subcellular location">
    <subcellularLocation>
        <location evidence="11">Cytoplasm</location>
    </subcellularLocation>
</comment>
<keyword evidence="10 11" id="KW-0904">Protein phosphatase</keyword>
<evidence type="ECO:0000313" key="15">
    <source>
        <dbReference type="Proteomes" id="UP000788419"/>
    </source>
</evidence>
<evidence type="ECO:0000256" key="9">
    <source>
        <dbReference type="ARBA" id="ARBA00022840"/>
    </source>
</evidence>
<comment type="caution">
    <text evidence="14">The sequence shown here is derived from an EMBL/GenBank/DDBJ whole genome shotgun (WGS) entry which is preliminary data.</text>
</comment>
<accession>A0ABQ6Z6G3</accession>
<evidence type="ECO:0000256" key="7">
    <source>
        <dbReference type="ARBA" id="ARBA00022777"/>
    </source>
</evidence>
<protein>
    <recommendedName>
        <fullName evidence="11">Isocitrate dehydrogenase kinase/phosphatase</fullName>
        <shortName evidence="11">IDH kinase/phosphatase</shortName>
        <shortName evidence="11">IDHK/P</shortName>
        <ecNumber evidence="11">2.7.11.5</ecNumber>
        <ecNumber evidence="11">3.1.3.-</ecNumber>
    </recommendedName>
</protein>
<organism evidence="14 15">
    <name type="scientific">Pseudoxanthomonas daejeonensis</name>
    <dbReference type="NCBI Taxonomy" id="266062"/>
    <lineage>
        <taxon>Bacteria</taxon>
        <taxon>Pseudomonadati</taxon>
        <taxon>Pseudomonadota</taxon>
        <taxon>Gammaproteobacteria</taxon>
        <taxon>Lysobacterales</taxon>
        <taxon>Lysobacteraceae</taxon>
        <taxon>Pseudoxanthomonas</taxon>
    </lineage>
</organism>
<dbReference type="Pfam" id="PF06315">
    <property type="entry name" value="AceK_kinase"/>
    <property type="match status" value="1"/>
</dbReference>
<dbReference type="EC" id="3.1.3.-" evidence="11"/>
<dbReference type="InterPro" id="IPR046855">
    <property type="entry name" value="AceK_kinase"/>
</dbReference>
<dbReference type="GO" id="GO:0016301">
    <property type="term" value="F:kinase activity"/>
    <property type="evidence" value="ECO:0007669"/>
    <property type="project" value="UniProtKB-KW"/>
</dbReference>
<keyword evidence="3 11" id="KW-0723">Serine/threonine-protein kinase</keyword>
<dbReference type="InterPro" id="IPR046854">
    <property type="entry name" value="AceK_regulatory"/>
</dbReference>
<evidence type="ECO:0000259" key="12">
    <source>
        <dbReference type="Pfam" id="PF06315"/>
    </source>
</evidence>
<feature type="domain" description="Isocitrate dehydrogenase kinase/phosphatase (AceK) kinase" evidence="12">
    <location>
        <begin position="309"/>
        <end position="564"/>
    </location>
</feature>
<dbReference type="PIRSF" id="PIRSF000719">
    <property type="entry name" value="AceK"/>
    <property type="match status" value="1"/>
</dbReference>
<evidence type="ECO:0000256" key="3">
    <source>
        <dbReference type="ARBA" id="ARBA00022527"/>
    </source>
</evidence>
<evidence type="ECO:0000259" key="13">
    <source>
        <dbReference type="Pfam" id="PF20423"/>
    </source>
</evidence>
<keyword evidence="4 11" id="KW-0816">Tricarboxylic acid cycle</keyword>
<dbReference type="EMBL" id="PDWN01000008">
    <property type="protein sequence ID" value="KAF1694320.1"/>
    <property type="molecule type" value="Genomic_DNA"/>
</dbReference>
<dbReference type="PANTHER" id="PTHR39559:SF1">
    <property type="entry name" value="ISOCITRATE DEHYDROGENASE KINASE_PHOSPHATASE"/>
    <property type="match status" value="1"/>
</dbReference>
<gene>
    <name evidence="11" type="primary">aceK</name>
    <name evidence="14" type="ORF">CSC65_08995</name>
</gene>
<keyword evidence="9 11" id="KW-0067">ATP-binding</keyword>
<evidence type="ECO:0000256" key="10">
    <source>
        <dbReference type="ARBA" id="ARBA00022912"/>
    </source>
</evidence>
<evidence type="ECO:0000256" key="8">
    <source>
        <dbReference type="ARBA" id="ARBA00022801"/>
    </source>
</evidence>
<keyword evidence="7 11" id="KW-0418">Kinase</keyword>
<comment type="function">
    <text evidence="11">Bifunctional enzyme which can phosphorylate or dephosphorylate isocitrate dehydrogenase (IDH) on a specific serine residue. This is a regulatory mechanism which enables bacteria to bypass the Krebs cycle via the glyoxylate shunt in response to the source of carbon. When bacteria are grown on glucose, IDH is fully active and unphosphorylated, but when grown on acetate or ethanol, the activity of IDH declines drastically concomitant with its phosphorylation.</text>
</comment>
<evidence type="ECO:0000256" key="11">
    <source>
        <dbReference type="HAMAP-Rule" id="MF_00747"/>
    </source>
</evidence>
<keyword evidence="1 11" id="KW-0329">Glyoxylate bypass</keyword>
<comment type="catalytic activity">
    <reaction evidence="11">
        <text>L-seryl-[isocitrate dehydrogenase] + ATP = O-phospho-L-seryl-[isocitrate dehydrogenase] + ADP + H(+)</text>
        <dbReference type="Rhea" id="RHEA:43540"/>
        <dbReference type="Rhea" id="RHEA-COMP:10605"/>
        <dbReference type="Rhea" id="RHEA-COMP:10606"/>
        <dbReference type="ChEBI" id="CHEBI:15378"/>
        <dbReference type="ChEBI" id="CHEBI:29999"/>
        <dbReference type="ChEBI" id="CHEBI:30616"/>
        <dbReference type="ChEBI" id="CHEBI:83421"/>
        <dbReference type="ChEBI" id="CHEBI:456216"/>
        <dbReference type="EC" id="2.7.11.5"/>
    </reaction>
</comment>
<dbReference type="NCBIfam" id="NF002804">
    <property type="entry name" value="PRK02946.1"/>
    <property type="match status" value="1"/>
</dbReference>
<sequence length="569" mass="65201">MTQADAIAAQIRDAFDDYHARFAAISRRAQRRFETRDWPGAREDAAERLGLYDTCIDACGRRLAALLGMQAHDRPLWGAARGAYSGLIDGLIDVELYKTFYNTLTRRFFRSRGVDPAIEFVALDIEPTDAITLPVARHSYAVSETRPTDTFMRVLENYRFAVPYAHRTRCAAAIAIRLQDDLAHWGEHPVRGIELLDTVFYRERRAYLVGRVYGEHRFSPCVIALVHGEDGIRAEAVLTRRADVAQLFGVSRSYFQADLPTVGDAVVFLRSVLPHKPIDELYTVLGRAKQGKTERYRSFFRYFHAHPAERLVRAEGTPGMVMAVFTLPGQPLVFKVIRDRFEWPKRTTPVEVQAQYERVFRLDRVGRLLDAQPFRHLRFPRARFDPALLEELRATCAGSLEEEGDDVVLRLCYVQRRLRPLDLYLREQTADGARQAALDYGQAIVDLARNDIFPGDMLLKNFGVSRHRRVVFYDYDEIGAVSECHFREWPKPTSYEEQIASEPWFHVAAGDVFPERFAMFMALPAPLAAALKAVHGQLFDPQWWQLLQAQLRRGEWPDTPPYPEALKLA</sequence>
<dbReference type="Pfam" id="PF20423">
    <property type="entry name" value="AceK_regulatory"/>
    <property type="match status" value="1"/>
</dbReference>
<feature type="active site" evidence="11">
    <location>
        <position position="370"/>
    </location>
</feature>
<dbReference type="InterPro" id="IPR010452">
    <property type="entry name" value="Isocitrate_DH_AceK"/>
</dbReference>
<dbReference type="HAMAP" id="MF_00747">
    <property type="entry name" value="AceK"/>
    <property type="match status" value="1"/>
</dbReference>
<keyword evidence="8 11" id="KW-0378">Hydrolase</keyword>
<keyword evidence="6 11" id="KW-0547">Nucleotide-binding</keyword>
<keyword evidence="5 11" id="KW-0808">Transferase</keyword>
<reference evidence="14 15" key="1">
    <citation type="submission" date="2017-10" db="EMBL/GenBank/DDBJ databases">
        <title>Whole genome sequencing of members of genus Pseudoxanthomonas.</title>
        <authorList>
            <person name="Kumar S."/>
            <person name="Bansal K."/>
            <person name="Kaur A."/>
            <person name="Patil P."/>
            <person name="Sharma S."/>
            <person name="Patil P.B."/>
        </authorList>
    </citation>
    <scope>NUCLEOTIDE SEQUENCE [LARGE SCALE GENOMIC DNA]</scope>
    <source>
        <strain evidence="14 15">DSM 17801</strain>
    </source>
</reference>
<dbReference type="Proteomes" id="UP000788419">
    <property type="component" value="Unassembled WGS sequence"/>
</dbReference>
<keyword evidence="15" id="KW-1185">Reference proteome</keyword>
<evidence type="ECO:0000256" key="4">
    <source>
        <dbReference type="ARBA" id="ARBA00022532"/>
    </source>
</evidence>
<dbReference type="PANTHER" id="PTHR39559">
    <property type="match status" value="1"/>
</dbReference>
<comment type="similarity">
    <text evidence="11">Belongs to the AceK family.</text>
</comment>
<feature type="binding site" evidence="11">
    <location>
        <begin position="314"/>
        <end position="320"/>
    </location>
    <ligand>
        <name>ATP</name>
        <dbReference type="ChEBI" id="CHEBI:30616"/>
    </ligand>
</feature>
<dbReference type="EC" id="2.7.11.5" evidence="11"/>
<feature type="domain" description="Isocitrate dehydrogenase kinase/phosphatase (AceK) regulatory" evidence="13">
    <location>
        <begin position="8"/>
        <end position="304"/>
    </location>
</feature>
<evidence type="ECO:0000256" key="1">
    <source>
        <dbReference type="ARBA" id="ARBA00022435"/>
    </source>
</evidence>
<dbReference type="RefSeq" id="WP_162410262.1">
    <property type="nucleotide sequence ID" value="NZ_PDWN01000008.1"/>
</dbReference>
<name>A0ABQ6Z6G3_9GAMM</name>
<feature type="binding site" evidence="11">
    <location>
        <position position="335"/>
    </location>
    <ligand>
        <name>ATP</name>
        <dbReference type="ChEBI" id="CHEBI:30616"/>
    </ligand>
</feature>
<evidence type="ECO:0000256" key="5">
    <source>
        <dbReference type="ARBA" id="ARBA00022679"/>
    </source>
</evidence>
<evidence type="ECO:0000256" key="2">
    <source>
        <dbReference type="ARBA" id="ARBA00022490"/>
    </source>
</evidence>
<evidence type="ECO:0000256" key="6">
    <source>
        <dbReference type="ARBA" id="ARBA00022741"/>
    </source>
</evidence>
<evidence type="ECO:0000313" key="14">
    <source>
        <dbReference type="EMBL" id="KAF1694320.1"/>
    </source>
</evidence>
<proteinExistence type="inferred from homology"/>